<sequence length="41" mass="4836">MNTRTALRQITGTKYPTEPFVNRRRYVCPHAARRIGFLTEI</sequence>
<dbReference type="AlphaFoldDB" id="A0A2P2LRY1"/>
<dbReference type="EMBL" id="GGEC01040247">
    <property type="protein sequence ID" value="MBX20731.1"/>
    <property type="molecule type" value="Transcribed_RNA"/>
</dbReference>
<evidence type="ECO:0000313" key="1">
    <source>
        <dbReference type="EMBL" id="MBX20731.1"/>
    </source>
</evidence>
<accession>A0A2P2LRY1</accession>
<name>A0A2P2LRY1_RHIMU</name>
<proteinExistence type="predicted"/>
<reference evidence="1" key="1">
    <citation type="submission" date="2018-02" db="EMBL/GenBank/DDBJ databases">
        <title>Rhizophora mucronata_Transcriptome.</title>
        <authorList>
            <person name="Meera S.P."/>
            <person name="Sreeshan A."/>
            <person name="Augustine A."/>
        </authorList>
    </citation>
    <scope>NUCLEOTIDE SEQUENCE</scope>
    <source>
        <tissue evidence="1">Leaf</tissue>
    </source>
</reference>
<protein>
    <submittedName>
        <fullName evidence="1">Uncharacterized protein</fullName>
    </submittedName>
</protein>
<organism evidence="1">
    <name type="scientific">Rhizophora mucronata</name>
    <name type="common">Asiatic mangrove</name>
    <dbReference type="NCBI Taxonomy" id="61149"/>
    <lineage>
        <taxon>Eukaryota</taxon>
        <taxon>Viridiplantae</taxon>
        <taxon>Streptophyta</taxon>
        <taxon>Embryophyta</taxon>
        <taxon>Tracheophyta</taxon>
        <taxon>Spermatophyta</taxon>
        <taxon>Magnoliopsida</taxon>
        <taxon>eudicotyledons</taxon>
        <taxon>Gunneridae</taxon>
        <taxon>Pentapetalae</taxon>
        <taxon>rosids</taxon>
        <taxon>fabids</taxon>
        <taxon>Malpighiales</taxon>
        <taxon>Rhizophoraceae</taxon>
        <taxon>Rhizophora</taxon>
    </lineage>
</organism>